<evidence type="ECO:0000313" key="3">
    <source>
        <dbReference type="Proteomes" id="UP000800039"/>
    </source>
</evidence>
<evidence type="ECO:0000313" key="2">
    <source>
        <dbReference type="EMBL" id="KAF1841991.1"/>
    </source>
</evidence>
<feature type="region of interest" description="Disordered" evidence="1">
    <location>
        <begin position="160"/>
        <end position="224"/>
    </location>
</feature>
<dbReference type="EMBL" id="ML976618">
    <property type="protein sequence ID" value="KAF1841991.1"/>
    <property type="molecule type" value="Genomic_DNA"/>
</dbReference>
<feature type="compositionally biased region" description="Low complexity" evidence="1">
    <location>
        <begin position="112"/>
        <end position="122"/>
    </location>
</feature>
<feature type="compositionally biased region" description="Basic residues" evidence="1">
    <location>
        <begin position="273"/>
        <end position="287"/>
    </location>
</feature>
<gene>
    <name evidence="2" type="ORF">K460DRAFT_419968</name>
</gene>
<dbReference type="RefSeq" id="XP_040784554.1">
    <property type="nucleotide sequence ID" value="XM_040938048.1"/>
</dbReference>
<reference evidence="2" key="1">
    <citation type="submission" date="2020-01" db="EMBL/GenBank/DDBJ databases">
        <authorList>
            <consortium name="DOE Joint Genome Institute"/>
            <person name="Haridas S."/>
            <person name="Albert R."/>
            <person name="Binder M."/>
            <person name="Bloem J."/>
            <person name="Labutti K."/>
            <person name="Salamov A."/>
            <person name="Andreopoulos B."/>
            <person name="Baker S.E."/>
            <person name="Barry K."/>
            <person name="Bills G."/>
            <person name="Bluhm B.H."/>
            <person name="Cannon C."/>
            <person name="Castanera R."/>
            <person name="Culley D.E."/>
            <person name="Daum C."/>
            <person name="Ezra D."/>
            <person name="Gonzalez J.B."/>
            <person name="Henrissat B."/>
            <person name="Kuo A."/>
            <person name="Liang C."/>
            <person name="Lipzen A."/>
            <person name="Lutzoni F."/>
            <person name="Magnuson J."/>
            <person name="Mondo S."/>
            <person name="Nolan M."/>
            <person name="Ohm R."/>
            <person name="Pangilinan J."/>
            <person name="Park H.-J."/>
            <person name="Ramirez L."/>
            <person name="Alfaro M."/>
            <person name="Sun H."/>
            <person name="Tritt A."/>
            <person name="Yoshinaga Y."/>
            <person name="Zwiers L.-H."/>
            <person name="Turgeon B.G."/>
            <person name="Goodwin S.B."/>
            <person name="Spatafora J.W."/>
            <person name="Crous P.W."/>
            <person name="Grigoriev I.V."/>
        </authorList>
    </citation>
    <scope>NUCLEOTIDE SEQUENCE</scope>
    <source>
        <strain evidence="2">CBS 394.84</strain>
    </source>
</reference>
<accession>A0A9P4GAT2</accession>
<feature type="compositionally biased region" description="Basic and acidic residues" evidence="1">
    <location>
        <begin position="54"/>
        <end position="71"/>
    </location>
</feature>
<keyword evidence="3" id="KW-1185">Reference proteome</keyword>
<proteinExistence type="predicted"/>
<feature type="region of interest" description="Disordered" evidence="1">
    <location>
        <begin position="257"/>
        <end position="310"/>
    </location>
</feature>
<comment type="caution">
    <text evidence="2">The sequence shown here is derived from an EMBL/GenBank/DDBJ whole genome shotgun (WGS) entry which is preliminary data.</text>
</comment>
<sequence>MATPTRPQASPRISTLRRKGNELFAVASHASANPFDPDESEFEFVASLSPTRIQHGDPSKSTRGSPVRELRTSPLKSQATGGAVKTEAECTTEASISGLRTPNGKSYKLHMPSTPTSSPRPSTLKRVGNELLGEIPYSSSNPFEPDDFEFGELSPTRTMRRGNLSSLRSPPVASARTSPLRSTLRTRMPRSASLQKDDTVEPFTPVGSPLEATQPSTPTPSPRISTLRRAGADFFAEEGYASNPWDPDCDEFSDGIDGLSSSPTKAIRGNPLRSRRGSPIKSSRKSPLRPVFDSPPKSEPNTASILSPGKGVNCHAKSMWDADDDEFDRWPGKETMNRVTKHFMVQRDQLKNTTHVTLPRSTTYKTSEEIDEIPPICGANLTLQEHDDMMHELADMNCGNPYGSDVHDEVMRQFWSRSHASLPTSFPARYPHLLNVNAYKESNDLIIKSAYPRLCDAVVTILQLTTPKCLVDFLDPNVKVFEWRRNGNCLMIRREGNEVIVGTYHNFGTRYVWTYFVRSSISYTGEWTEVYAAATQGSTPVSDTGVQFDKFEAEQNSLGIDSTDAKFALYVGRGLAWFLLKWEVWNYRYWRQYKVEWEVDGVVTNAREYDRYQLIGREEDD</sequence>
<dbReference type="OrthoDB" id="5395789at2759"/>
<organism evidence="2 3">
    <name type="scientific">Cucurbitaria berberidis CBS 394.84</name>
    <dbReference type="NCBI Taxonomy" id="1168544"/>
    <lineage>
        <taxon>Eukaryota</taxon>
        <taxon>Fungi</taxon>
        <taxon>Dikarya</taxon>
        <taxon>Ascomycota</taxon>
        <taxon>Pezizomycotina</taxon>
        <taxon>Dothideomycetes</taxon>
        <taxon>Pleosporomycetidae</taxon>
        <taxon>Pleosporales</taxon>
        <taxon>Pleosporineae</taxon>
        <taxon>Cucurbitariaceae</taxon>
        <taxon>Cucurbitaria</taxon>
    </lineage>
</organism>
<dbReference type="Proteomes" id="UP000800039">
    <property type="component" value="Unassembled WGS sequence"/>
</dbReference>
<feature type="region of interest" description="Disordered" evidence="1">
    <location>
        <begin position="48"/>
        <end position="124"/>
    </location>
</feature>
<feature type="compositionally biased region" description="Low complexity" evidence="1">
    <location>
        <begin position="176"/>
        <end position="186"/>
    </location>
</feature>
<dbReference type="GeneID" id="63855298"/>
<protein>
    <submittedName>
        <fullName evidence="2">Uncharacterized protein</fullName>
    </submittedName>
</protein>
<name>A0A9P4GAT2_9PLEO</name>
<dbReference type="AlphaFoldDB" id="A0A9P4GAT2"/>
<feature type="compositionally biased region" description="Polar residues" evidence="1">
    <location>
        <begin position="92"/>
        <end position="104"/>
    </location>
</feature>
<evidence type="ECO:0000256" key="1">
    <source>
        <dbReference type="SAM" id="MobiDB-lite"/>
    </source>
</evidence>